<evidence type="ECO:0000256" key="1">
    <source>
        <dbReference type="ARBA" id="ARBA00022729"/>
    </source>
</evidence>
<name>D6PBS3_9ARCH</name>
<accession>D6PBS3</accession>
<protein>
    <recommendedName>
        <fullName evidence="3">VCBS repeat-containing protein</fullName>
    </recommendedName>
</protein>
<evidence type="ECO:0008006" key="3">
    <source>
        <dbReference type="Google" id="ProtNLM"/>
    </source>
</evidence>
<dbReference type="InterPro" id="IPR013517">
    <property type="entry name" value="FG-GAP"/>
</dbReference>
<dbReference type="AlphaFoldDB" id="D6PBS3"/>
<sequence length="152" mass="16695">MSFNRKGMLGCTDISDENTVNEWTRDLQRGSGNDNDEIAVSPPIWMDIDGEGTAEIVVAFGRRVWAFDGDSGASADINNEWATPLNMPHRTWTAPALADVDGDGNIDLLIGDTLVSNRGPDFALPAITEDFPLIQHKQTQGLWSRSLHNFPI</sequence>
<evidence type="ECO:0000313" key="2">
    <source>
        <dbReference type="EMBL" id="ADD93174.1"/>
    </source>
</evidence>
<reference evidence="2" key="1">
    <citation type="journal article" date="2010" name="ISME J.">
        <title>Metagenome of the Mediterranean deep chlorophyll maximum studied by direct and fosmid library 454 pyrosequencing.</title>
        <authorList>
            <person name="Ghai R."/>
            <person name="Martin-Cuadrado A.B."/>
            <person name="Molto A.G."/>
            <person name="Heredia I.G."/>
            <person name="Cabrera R."/>
            <person name="Martin J."/>
            <person name="Verdu M."/>
            <person name="Deschamps P."/>
            <person name="Moreira D."/>
            <person name="Lopez-Garcia P."/>
            <person name="Mira A."/>
            <person name="Rodriguez-Valera F."/>
        </authorList>
    </citation>
    <scope>NUCLEOTIDE SEQUENCE</scope>
</reference>
<proteinExistence type="predicted"/>
<keyword evidence="1" id="KW-0732">Signal</keyword>
<organism evidence="2">
    <name type="scientific">uncultured archaeon MedDCM-OCT-S06-C18</name>
    <dbReference type="NCBI Taxonomy" id="743094"/>
    <lineage>
        <taxon>Archaea</taxon>
        <taxon>environmental samples</taxon>
    </lineage>
</organism>
<dbReference type="SUPFAM" id="SSF69318">
    <property type="entry name" value="Integrin alpha N-terminal domain"/>
    <property type="match status" value="1"/>
</dbReference>
<dbReference type="EMBL" id="GU942968">
    <property type="protein sequence ID" value="ADD93174.1"/>
    <property type="molecule type" value="Genomic_DNA"/>
</dbReference>
<dbReference type="Pfam" id="PF13517">
    <property type="entry name" value="FG-GAP_3"/>
    <property type="match status" value="1"/>
</dbReference>
<dbReference type="InterPro" id="IPR028994">
    <property type="entry name" value="Integrin_alpha_N"/>
</dbReference>